<evidence type="ECO:0000256" key="1">
    <source>
        <dbReference type="SAM" id="Phobius"/>
    </source>
</evidence>
<feature type="transmembrane region" description="Helical" evidence="1">
    <location>
        <begin position="62"/>
        <end position="86"/>
    </location>
</feature>
<keyword evidence="1" id="KW-0472">Membrane</keyword>
<dbReference type="RefSeq" id="XP_016636811.1">
    <property type="nucleotide sequence ID" value="XM_016771672.1"/>
</dbReference>
<name>A0A0D2L0X6_9EURO</name>
<organism evidence="2 3">
    <name type="scientific">Fonsecaea multimorphosa CBS 102226</name>
    <dbReference type="NCBI Taxonomy" id="1442371"/>
    <lineage>
        <taxon>Eukaryota</taxon>
        <taxon>Fungi</taxon>
        <taxon>Dikarya</taxon>
        <taxon>Ascomycota</taxon>
        <taxon>Pezizomycotina</taxon>
        <taxon>Eurotiomycetes</taxon>
        <taxon>Chaetothyriomycetidae</taxon>
        <taxon>Chaetothyriales</taxon>
        <taxon>Herpotrichiellaceae</taxon>
        <taxon>Fonsecaea</taxon>
    </lineage>
</organism>
<accession>A0A0D2L0X6</accession>
<reference evidence="2 3" key="1">
    <citation type="submission" date="2015-01" db="EMBL/GenBank/DDBJ databases">
        <title>The Genome Sequence of Fonsecaea multimorphosa CBS 102226.</title>
        <authorList>
            <consortium name="The Broad Institute Genomics Platform"/>
            <person name="Cuomo C."/>
            <person name="de Hoog S."/>
            <person name="Gorbushina A."/>
            <person name="Stielow B."/>
            <person name="Teixiera M."/>
            <person name="Abouelleil A."/>
            <person name="Chapman S.B."/>
            <person name="Priest M."/>
            <person name="Young S.K."/>
            <person name="Wortman J."/>
            <person name="Nusbaum C."/>
            <person name="Birren B."/>
        </authorList>
    </citation>
    <scope>NUCLEOTIDE SEQUENCE [LARGE SCALE GENOMIC DNA]</scope>
    <source>
        <strain evidence="2 3">CBS 102226</strain>
    </source>
</reference>
<keyword evidence="1" id="KW-0812">Transmembrane</keyword>
<protein>
    <submittedName>
        <fullName evidence="2">Uncharacterized protein</fullName>
    </submittedName>
</protein>
<dbReference type="GeneID" id="27706900"/>
<dbReference type="Proteomes" id="UP000053411">
    <property type="component" value="Unassembled WGS sequence"/>
</dbReference>
<evidence type="ECO:0000313" key="2">
    <source>
        <dbReference type="EMBL" id="KIY02689.1"/>
    </source>
</evidence>
<sequence length="104" mass="11226">MVCDTLTELTLFYRSNAMSYGPGVNIANAYIFSVNGHQDSAFAMTQHESFANIPTSTDPVPAFGITAVLLQNLLLSMTVSLASVHYKAMKKGNERPTAMLLGPL</sequence>
<dbReference type="EMBL" id="KN848063">
    <property type="protein sequence ID" value="KIY02689.1"/>
    <property type="molecule type" value="Genomic_DNA"/>
</dbReference>
<keyword evidence="3" id="KW-1185">Reference proteome</keyword>
<dbReference type="AlphaFoldDB" id="A0A0D2L0X6"/>
<dbReference type="VEuPathDB" id="FungiDB:Z520_01154"/>
<keyword evidence="1" id="KW-1133">Transmembrane helix</keyword>
<evidence type="ECO:0000313" key="3">
    <source>
        <dbReference type="Proteomes" id="UP000053411"/>
    </source>
</evidence>
<gene>
    <name evidence="2" type="ORF">Z520_01154</name>
</gene>
<proteinExistence type="predicted"/>